<gene>
    <name evidence="5" type="ORF">GQ607_007839</name>
</gene>
<dbReference type="OrthoDB" id="103819at2759"/>
<accession>A0A8H3W9Q3</accession>
<dbReference type="Pfam" id="PF00172">
    <property type="entry name" value="Zn_clus"/>
    <property type="match status" value="1"/>
</dbReference>
<dbReference type="InterPro" id="IPR001138">
    <property type="entry name" value="Zn2Cys6_DnaBD"/>
</dbReference>
<evidence type="ECO:0000313" key="5">
    <source>
        <dbReference type="EMBL" id="KAF0324946.1"/>
    </source>
</evidence>
<evidence type="ECO:0000256" key="1">
    <source>
        <dbReference type="ARBA" id="ARBA00022723"/>
    </source>
</evidence>
<reference evidence="5 6" key="1">
    <citation type="submission" date="2019-12" db="EMBL/GenBank/DDBJ databases">
        <title>A genome sequence resource for the geographically widespread anthracnose pathogen Colletotrichum asianum.</title>
        <authorList>
            <person name="Meng Y."/>
        </authorList>
    </citation>
    <scope>NUCLEOTIDE SEQUENCE [LARGE SCALE GENOMIC DNA]</scope>
    <source>
        <strain evidence="5 6">ICMP 18580</strain>
    </source>
</reference>
<keyword evidence="6" id="KW-1185">Reference proteome</keyword>
<dbReference type="PANTHER" id="PTHR46910:SF5">
    <property type="entry name" value="ZN(II)2CYS6 TRANSCRIPTION FACTOR (EUROFUNG)"/>
    <property type="match status" value="1"/>
</dbReference>
<proteinExistence type="predicted"/>
<feature type="compositionally biased region" description="Acidic residues" evidence="3">
    <location>
        <begin position="16"/>
        <end position="27"/>
    </location>
</feature>
<evidence type="ECO:0000313" key="6">
    <source>
        <dbReference type="Proteomes" id="UP000434172"/>
    </source>
</evidence>
<dbReference type="EMBL" id="WOWK01000040">
    <property type="protein sequence ID" value="KAF0324946.1"/>
    <property type="molecule type" value="Genomic_DNA"/>
</dbReference>
<feature type="domain" description="Xylanolytic transcriptional activator regulatory" evidence="4">
    <location>
        <begin position="355"/>
        <end position="426"/>
    </location>
</feature>
<feature type="compositionally biased region" description="Polar residues" evidence="3">
    <location>
        <begin position="139"/>
        <end position="148"/>
    </location>
</feature>
<evidence type="ECO:0000259" key="4">
    <source>
        <dbReference type="SMART" id="SM00906"/>
    </source>
</evidence>
<dbReference type="PANTHER" id="PTHR46910">
    <property type="entry name" value="TRANSCRIPTION FACTOR PDR1"/>
    <property type="match status" value="1"/>
</dbReference>
<feature type="region of interest" description="Disordered" evidence="3">
    <location>
        <begin position="1"/>
        <end position="31"/>
    </location>
</feature>
<dbReference type="Proteomes" id="UP000434172">
    <property type="component" value="Unassembled WGS sequence"/>
</dbReference>
<sequence length="755" mass="83476">METEPGAGSSAHDPMDSLEDHDEDDELPLSKISKPFAELTAQLVKCNRRQPCSYCIRIDVPCTYPERQKPKERRQRVFISEVYERKIDYIAKKLEEFGHALGNIDSSSQPPTSSALPYRSSPATPASRGTPAETLAAPSPSSGNTSKILTPKLEYEGESSLSAQAAFANKFLRDAVSSKPSADVTGEMASVLDTLSRTIGNQKREQEPECLYPHARTLEPGTTLRDLPMPPVETAFTCLRMAKEHPRVKVFWNHEANSVSSFTDYFLKVYSPGEVTHADLIIVNGGLYWLFLECKNVIADPAKKSDYAEQATTCRANLETVLSSLPFHLPSTMDTTCAMMLAAMYCLDSCKPSAAWNFIATASHMSQTLGMHSIVAMANDDAETKREKLKLFWMIYMHEKGLSLRLGRSSTIRDSDVTVPSLAPNPRADTAIFGQLQKWTELARLQGMVYDQIYSPAALIQPQAVRTARARRLASVLEGFTSKTSPDELRYMQAMKDAVGDLFFEAFICTTRVTHLSLFCLIYRAIPAEPGEGTVFGRECIASARQALEEHERCMSIIHKLDEDFLETYVNWALLQSPFVPFTVLFCHVIETCNEADLERLGGLIGSLQQLLTDDFSTGVKKEVRLFKVLYDVACSYIKLKTNDSRQVEDSSIGSWGSTAASLMMPPSLSQADLMPTPDSSSQGVAHTPFSQLGDAEAVMGGGFADTSASNGWIPGNSFAMPGDFGMEVDQQGTQLGNWLYMNNQMIRALEDSYF</sequence>
<dbReference type="Gene3D" id="4.10.240.10">
    <property type="entry name" value="Zn(2)-C6 fungal-type DNA-binding domain"/>
    <property type="match status" value="1"/>
</dbReference>
<comment type="caution">
    <text evidence="5">The sequence shown here is derived from an EMBL/GenBank/DDBJ whole genome shotgun (WGS) entry which is preliminary data.</text>
</comment>
<dbReference type="GO" id="GO:0003677">
    <property type="term" value="F:DNA binding"/>
    <property type="evidence" value="ECO:0007669"/>
    <property type="project" value="InterPro"/>
</dbReference>
<evidence type="ECO:0000256" key="3">
    <source>
        <dbReference type="SAM" id="MobiDB-lite"/>
    </source>
</evidence>
<evidence type="ECO:0000256" key="2">
    <source>
        <dbReference type="ARBA" id="ARBA00023242"/>
    </source>
</evidence>
<organism evidence="5 6">
    <name type="scientific">Colletotrichum asianum</name>
    <dbReference type="NCBI Taxonomy" id="702518"/>
    <lineage>
        <taxon>Eukaryota</taxon>
        <taxon>Fungi</taxon>
        <taxon>Dikarya</taxon>
        <taxon>Ascomycota</taxon>
        <taxon>Pezizomycotina</taxon>
        <taxon>Sordariomycetes</taxon>
        <taxon>Hypocreomycetidae</taxon>
        <taxon>Glomerellales</taxon>
        <taxon>Glomerellaceae</taxon>
        <taxon>Colletotrichum</taxon>
        <taxon>Colletotrichum gloeosporioides species complex</taxon>
    </lineage>
</organism>
<dbReference type="AlphaFoldDB" id="A0A8H3W9Q3"/>
<keyword evidence="2" id="KW-0539">Nucleus</keyword>
<feature type="region of interest" description="Disordered" evidence="3">
    <location>
        <begin position="103"/>
        <end position="148"/>
    </location>
</feature>
<dbReference type="CDD" id="cd12148">
    <property type="entry name" value="fungal_TF_MHR"/>
    <property type="match status" value="1"/>
</dbReference>
<dbReference type="CDD" id="cd00067">
    <property type="entry name" value="GAL4"/>
    <property type="match status" value="1"/>
</dbReference>
<dbReference type="GO" id="GO:0000981">
    <property type="term" value="F:DNA-binding transcription factor activity, RNA polymerase II-specific"/>
    <property type="evidence" value="ECO:0007669"/>
    <property type="project" value="InterPro"/>
</dbReference>
<feature type="compositionally biased region" description="Polar residues" evidence="3">
    <location>
        <begin position="104"/>
        <end position="115"/>
    </location>
</feature>
<keyword evidence="1" id="KW-0479">Metal-binding</keyword>
<dbReference type="GO" id="GO:0008270">
    <property type="term" value="F:zinc ion binding"/>
    <property type="evidence" value="ECO:0007669"/>
    <property type="project" value="InterPro"/>
</dbReference>
<dbReference type="InterPro" id="IPR036864">
    <property type="entry name" value="Zn2-C6_fun-type_DNA-bd_sf"/>
</dbReference>
<dbReference type="Pfam" id="PF04082">
    <property type="entry name" value="Fungal_trans"/>
    <property type="match status" value="1"/>
</dbReference>
<protein>
    <submittedName>
        <fullName evidence="5">Fungal specific transcription factor</fullName>
    </submittedName>
</protein>
<dbReference type="InterPro" id="IPR007219">
    <property type="entry name" value="XnlR_reg_dom"/>
</dbReference>
<dbReference type="SMART" id="SM00906">
    <property type="entry name" value="Fungal_trans"/>
    <property type="match status" value="1"/>
</dbReference>
<dbReference type="GO" id="GO:0006351">
    <property type="term" value="P:DNA-templated transcription"/>
    <property type="evidence" value="ECO:0007669"/>
    <property type="project" value="InterPro"/>
</dbReference>
<name>A0A8H3W9Q3_9PEZI</name>
<dbReference type="InterPro" id="IPR050987">
    <property type="entry name" value="AtrR-like"/>
</dbReference>